<dbReference type="Proteomes" id="UP000264313">
    <property type="component" value="Unassembled WGS sequence"/>
</dbReference>
<accession>A0A351RBD5</accession>
<dbReference type="InterPro" id="IPR022064">
    <property type="entry name" value="DUF3619"/>
</dbReference>
<sequence length="148" mass="16706">MKIDNNKQINQEASLDANVEDQIARNIVELLDSRAQKLPDEHSLRLAEARSLAIGRLVSQEAQLAASHSIHRSGHTLQWFGGRFGHYFEQHRIFSTLLVVCVMLLTFFAVQQFSVNHQIENSDAFLLASDLPPEAYADKGFTAWLDTN</sequence>
<evidence type="ECO:0000313" key="3">
    <source>
        <dbReference type="Proteomes" id="UP000264313"/>
    </source>
</evidence>
<protein>
    <submittedName>
        <fullName evidence="2">DUF3619 domain-containing protein</fullName>
    </submittedName>
</protein>
<organism evidence="2 3">
    <name type="scientific">Methylotenera mobilis</name>
    <dbReference type="NCBI Taxonomy" id="359408"/>
    <lineage>
        <taxon>Bacteria</taxon>
        <taxon>Pseudomonadati</taxon>
        <taxon>Pseudomonadota</taxon>
        <taxon>Betaproteobacteria</taxon>
        <taxon>Nitrosomonadales</taxon>
        <taxon>Methylophilaceae</taxon>
        <taxon>Methylotenera</taxon>
    </lineage>
</organism>
<dbReference type="EMBL" id="DNAA01000176">
    <property type="protein sequence ID" value="HBA09356.1"/>
    <property type="molecule type" value="Genomic_DNA"/>
</dbReference>
<keyword evidence="1" id="KW-1133">Transmembrane helix</keyword>
<dbReference type="Pfam" id="PF12279">
    <property type="entry name" value="DUF3619"/>
    <property type="match status" value="1"/>
</dbReference>
<evidence type="ECO:0000313" key="2">
    <source>
        <dbReference type="EMBL" id="HBA09356.1"/>
    </source>
</evidence>
<evidence type="ECO:0000256" key="1">
    <source>
        <dbReference type="SAM" id="Phobius"/>
    </source>
</evidence>
<gene>
    <name evidence="2" type="ORF">DCW48_07210</name>
</gene>
<dbReference type="AlphaFoldDB" id="A0A351RBD5"/>
<keyword evidence="1" id="KW-0472">Membrane</keyword>
<feature type="transmembrane region" description="Helical" evidence="1">
    <location>
        <begin position="93"/>
        <end position="110"/>
    </location>
</feature>
<name>A0A351RBD5_9PROT</name>
<proteinExistence type="predicted"/>
<dbReference type="STRING" id="1132855.GCA_000384255_00354"/>
<comment type="caution">
    <text evidence="2">The sequence shown here is derived from an EMBL/GenBank/DDBJ whole genome shotgun (WGS) entry which is preliminary data.</text>
</comment>
<reference evidence="2 3" key="1">
    <citation type="journal article" date="2018" name="Nat. Biotechnol.">
        <title>A standardized bacterial taxonomy based on genome phylogeny substantially revises the tree of life.</title>
        <authorList>
            <person name="Parks D.H."/>
            <person name="Chuvochina M."/>
            <person name="Waite D.W."/>
            <person name="Rinke C."/>
            <person name="Skarshewski A."/>
            <person name="Chaumeil P.A."/>
            <person name="Hugenholtz P."/>
        </authorList>
    </citation>
    <scope>NUCLEOTIDE SEQUENCE [LARGE SCALE GENOMIC DNA]</scope>
    <source>
        <strain evidence="2">UBA9958</strain>
    </source>
</reference>
<keyword evidence="1" id="KW-0812">Transmembrane</keyword>